<keyword evidence="3" id="KW-0812">Transmembrane</keyword>
<evidence type="ECO:0000256" key="5">
    <source>
        <dbReference type="ARBA" id="ARBA00022737"/>
    </source>
</evidence>
<dbReference type="PANTHER" id="PTHR12815:SF23">
    <property type="entry name" value="OUTER MEMBRANE PROTEIN ASSEMBLY FACTOR BAMA"/>
    <property type="match status" value="1"/>
</dbReference>
<dbReference type="GO" id="GO:0009279">
    <property type="term" value="C:cell outer membrane"/>
    <property type="evidence" value="ECO:0007669"/>
    <property type="project" value="UniProtKB-UniRule"/>
</dbReference>
<protein>
    <recommendedName>
        <fullName evidence="8">Outer membrane protein assembly factor BamA</fullName>
    </recommendedName>
</protein>
<dbReference type="Pfam" id="PF07244">
    <property type="entry name" value="POTRA"/>
    <property type="match status" value="5"/>
</dbReference>
<comment type="subcellular location">
    <subcellularLocation>
        <location evidence="1">Membrane</location>
    </subcellularLocation>
</comment>
<evidence type="ECO:0000256" key="7">
    <source>
        <dbReference type="ARBA" id="ARBA00023237"/>
    </source>
</evidence>
<evidence type="ECO:0000256" key="6">
    <source>
        <dbReference type="ARBA" id="ARBA00023136"/>
    </source>
</evidence>
<organism evidence="10 11">
    <name type="scientific">Desulfoplanes formicivorans</name>
    <dbReference type="NCBI Taxonomy" id="1592317"/>
    <lineage>
        <taxon>Bacteria</taxon>
        <taxon>Pseudomonadati</taxon>
        <taxon>Thermodesulfobacteriota</taxon>
        <taxon>Desulfovibrionia</taxon>
        <taxon>Desulfovibrionales</taxon>
        <taxon>Desulfoplanaceae</taxon>
        <taxon>Desulfoplanes</taxon>
    </lineage>
</organism>
<dbReference type="PROSITE" id="PS51779">
    <property type="entry name" value="POTRA"/>
    <property type="match status" value="4"/>
</dbReference>
<keyword evidence="4" id="KW-0732">Signal</keyword>
<dbReference type="STRING" id="1592317.DPF_0188"/>
<dbReference type="EMBL" id="BDFE01000004">
    <property type="protein sequence ID" value="GAU07503.1"/>
    <property type="molecule type" value="Genomic_DNA"/>
</dbReference>
<keyword evidence="2" id="KW-1134">Transmembrane beta strand</keyword>
<dbReference type="InterPro" id="IPR023707">
    <property type="entry name" value="OM_assembly_BamA"/>
</dbReference>
<dbReference type="Gene3D" id="2.40.160.50">
    <property type="entry name" value="membrane protein fhac: a member of the omp85/tpsb transporter family"/>
    <property type="match status" value="1"/>
</dbReference>
<gene>
    <name evidence="10" type="ORF">DPF_0188</name>
</gene>
<keyword evidence="7" id="KW-0998">Cell outer membrane</keyword>
<accession>A0A194ADU0</accession>
<keyword evidence="11" id="KW-1185">Reference proteome</keyword>
<evidence type="ECO:0000256" key="8">
    <source>
        <dbReference type="NCBIfam" id="TIGR03303"/>
    </source>
</evidence>
<keyword evidence="5" id="KW-0677">Repeat</keyword>
<feature type="domain" description="POTRA" evidence="9">
    <location>
        <begin position="310"/>
        <end position="396"/>
    </location>
</feature>
<evidence type="ECO:0000313" key="10">
    <source>
        <dbReference type="EMBL" id="GAU07503.1"/>
    </source>
</evidence>
<evidence type="ECO:0000259" key="9">
    <source>
        <dbReference type="PROSITE" id="PS51779"/>
    </source>
</evidence>
<dbReference type="Pfam" id="PF01103">
    <property type="entry name" value="Omp85"/>
    <property type="match status" value="1"/>
</dbReference>
<evidence type="ECO:0000313" key="11">
    <source>
        <dbReference type="Proteomes" id="UP000095200"/>
    </source>
</evidence>
<dbReference type="Gene3D" id="3.10.20.310">
    <property type="entry name" value="membrane protein fhac"/>
    <property type="match status" value="5"/>
</dbReference>
<sequence>MKFLYLAGAILVLGILVVPSAFAKKTVKLAILPFQINASPELAYLNESLPEMLSQKLEELEIPTVNQQELDRIIEDQQVTELDLQTARDLALLSNAQYAVYGSFSQIGESLSLDVRLVEAFGLKETKALFVVKEGLINLLPAIDELAEKISQELLSQEKIAAIKVEGTQILEKDVVLMRLHIQKGDIYDPKEINQEVKRLFELGYFDDVRVKTADTMDGKELTFEVKEKPLIQAIGVVGAKELDEDDIIEVMSSKTGSVLNPKVLVEDMDKIRDLYRKKGFYNAKVSYKLESSELGRARLNITIDEGKKLYIEKIIIQGANQLDPDDIEDELALSTRGMFSWLTGSGVLKEELLDRDAAAIEAYYGNRGFMDAKVGQPEVEYKEDGIYITFKINEGKRYKVGKVTFSGDLIIDEETLFKVCQLDDLVGEEDGYFDRSKLRADIQNLADFYTNYGYAYAEANADLKRNEDNQTFDVNYVMTKGKKVYIRRVKIQGNTKTRDNVIRREMRLTDGNLFSGAKLNRSNVRLTKLDYFETVAIETVPTKEPDQMDLVVKVKEKSTGMISAGAGYSTLDKVFFTASIQERNLFGKGYNTSFSGSFGATTTRYDLTFWNPHYKDSNLGLGAQAYITDVDYDDYYDKKSIGGKVMFGYPLGEYTRLSWNYKLERYTISDLDEDEFDHDEIEEGTFWASAAYVGVTRDTTNRRINPTRGTKNTLSVEYSGGLLQGDDEFIKYIADSSWYHPLFWSTVFHWHGQAGYLMENGDDDIPLFERFYLGGINSVRGYKGRDISPRYDDGSDDKKGGVKEFFTNFEYIFPINKEIGILGLVFFDAGNVWDDDESVDFDLYKSVGAGIRWYSPLGPLRLEYGYGLDEDDDVSGGGRVEFSVGQFF</sequence>
<dbReference type="PANTHER" id="PTHR12815">
    <property type="entry name" value="SORTING AND ASSEMBLY MACHINERY SAMM50 PROTEIN FAMILY MEMBER"/>
    <property type="match status" value="1"/>
</dbReference>
<name>A0A194ADU0_9BACT</name>
<evidence type="ECO:0000256" key="1">
    <source>
        <dbReference type="ARBA" id="ARBA00004370"/>
    </source>
</evidence>
<keyword evidence="6" id="KW-0472">Membrane</keyword>
<dbReference type="InterPro" id="IPR034746">
    <property type="entry name" value="POTRA"/>
</dbReference>
<dbReference type="PIRSF" id="PIRSF006076">
    <property type="entry name" value="OM_assembly_OMP85"/>
    <property type="match status" value="1"/>
</dbReference>
<evidence type="ECO:0000256" key="2">
    <source>
        <dbReference type="ARBA" id="ARBA00022452"/>
    </source>
</evidence>
<feature type="domain" description="POTRA" evidence="9">
    <location>
        <begin position="158"/>
        <end position="229"/>
    </location>
</feature>
<dbReference type="AlphaFoldDB" id="A0A194ADU0"/>
<evidence type="ECO:0000256" key="3">
    <source>
        <dbReference type="ARBA" id="ARBA00022692"/>
    </source>
</evidence>
<comment type="caution">
    <text evidence="10">The sequence shown here is derived from an EMBL/GenBank/DDBJ whole genome shotgun (WGS) entry which is preliminary data.</text>
</comment>
<feature type="domain" description="POTRA" evidence="9">
    <location>
        <begin position="230"/>
        <end position="307"/>
    </location>
</feature>
<dbReference type="NCBIfam" id="TIGR03303">
    <property type="entry name" value="OM_YaeT"/>
    <property type="match status" value="1"/>
</dbReference>
<reference evidence="11" key="1">
    <citation type="submission" date="2016-06" db="EMBL/GenBank/DDBJ databases">
        <title>Draft genome sequence of Desulfoplanes formicivorans strain Pf12B.</title>
        <authorList>
            <person name="Watanabe M."/>
            <person name="Kojima H."/>
            <person name="Fukui M."/>
        </authorList>
    </citation>
    <scope>NUCLEOTIDE SEQUENCE [LARGE SCALE GENOMIC DNA]</scope>
    <source>
        <strain evidence="11">Pf12B</strain>
    </source>
</reference>
<dbReference type="HAMAP" id="MF_01430">
    <property type="entry name" value="OM_assembly_BamA"/>
    <property type="match status" value="1"/>
</dbReference>
<dbReference type="InterPro" id="IPR039910">
    <property type="entry name" value="D15-like"/>
</dbReference>
<dbReference type="InterPro" id="IPR010827">
    <property type="entry name" value="BamA/TamA_POTRA"/>
</dbReference>
<evidence type="ECO:0000256" key="4">
    <source>
        <dbReference type="ARBA" id="ARBA00022729"/>
    </source>
</evidence>
<dbReference type="InterPro" id="IPR000184">
    <property type="entry name" value="Bac_surfAg_D15"/>
</dbReference>
<dbReference type="GO" id="GO:0071709">
    <property type="term" value="P:membrane assembly"/>
    <property type="evidence" value="ECO:0007669"/>
    <property type="project" value="InterPro"/>
</dbReference>
<dbReference type="Proteomes" id="UP000095200">
    <property type="component" value="Unassembled WGS sequence"/>
</dbReference>
<proteinExistence type="inferred from homology"/>
<feature type="domain" description="POTRA" evidence="9">
    <location>
        <begin position="485"/>
        <end position="558"/>
    </location>
</feature>